<accession>A0ABV3G7P7</accession>
<dbReference type="Proteomes" id="UP001551675">
    <property type="component" value="Unassembled WGS sequence"/>
</dbReference>
<gene>
    <name evidence="1" type="ORF">AB0I59_03390</name>
</gene>
<dbReference type="GO" id="GO:0032259">
    <property type="term" value="P:methylation"/>
    <property type="evidence" value="ECO:0007669"/>
    <property type="project" value="UniProtKB-KW"/>
</dbReference>
<dbReference type="Pfam" id="PF04672">
    <property type="entry name" value="Methyltransf_19"/>
    <property type="match status" value="1"/>
</dbReference>
<keyword evidence="1" id="KW-0808">Transferase</keyword>
<reference evidence="1 2" key="1">
    <citation type="submission" date="2024-06" db="EMBL/GenBank/DDBJ databases">
        <title>The Natural Products Discovery Center: Release of the First 8490 Sequenced Strains for Exploring Actinobacteria Biosynthetic Diversity.</title>
        <authorList>
            <person name="Kalkreuter E."/>
            <person name="Kautsar S.A."/>
            <person name="Yang D."/>
            <person name="Bader C.D."/>
            <person name="Teijaro C.N."/>
            <person name="Fluegel L."/>
            <person name="Davis C.M."/>
            <person name="Simpson J.R."/>
            <person name="Lauterbach L."/>
            <person name="Steele A.D."/>
            <person name="Gui C."/>
            <person name="Meng S."/>
            <person name="Li G."/>
            <person name="Viehrig K."/>
            <person name="Ye F."/>
            <person name="Su P."/>
            <person name="Kiefer A.F."/>
            <person name="Nichols A."/>
            <person name="Cepeda A.J."/>
            <person name="Yan W."/>
            <person name="Fan B."/>
            <person name="Jiang Y."/>
            <person name="Adhikari A."/>
            <person name="Zheng C.-J."/>
            <person name="Schuster L."/>
            <person name="Cowan T.M."/>
            <person name="Smanski M.J."/>
            <person name="Chevrette M.G."/>
            <person name="De Carvalho L.P.S."/>
            <person name="Shen B."/>
        </authorList>
    </citation>
    <scope>NUCLEOTIDE SEQUENCE [LARGE SCALE GENOMIC DNA]</scope>
    <source>
        <strain evidence="1 2">NPDC050100</strain>
    </source>
</reference>
<dbReference type="PIRSF" id="PIRSF017393">
    <property type="entry name" value="MTase_SAV2177"/>
    <property type="match status" value="1"/>
</dbReference>
<keyword evidence="2" id="KW-1185">Reference proteome</keyword>
<dbReference type="InterPro" id="IPR006764">
    <property type="entry name" value="SAM_dep_MeTrfase_SAV2177_type"/>
</dbReference>
<evidence type="ECO:0000313" key="1">
    <source>
        <dbReference type="EMBL" id="MEV0967655.1"/>
    </source>
</evidence>
<dbReference type="EC" id="2.1.1.-" evidence="1"/>
<dbReference type="InterPro" id="IPR029063">
    <property type="entry name" value="SAM-dependent_MTases_sf"/>
</dbReference>
<protein>
    <submittedName>
        <fullName evidence="1">SAM-dependent methyltransferase</fullName>
        <ecNumber evidence="1">2.1.1.-</ecNumber>
    </submittedName>
</protein>
<dbReference type="RefSeq" id="WP_358129559.1">
    <property type="nucleotide sequence ID" value="NZ_JBFALK010000002.1"/>
</dbReference>
<dbReference type="EMBL" id="JBFALK010000002">
    <property type="protein sequence ID" value="MEV0967655.1"/>
    <property type="molecule type" value="Genomic_DNA"/>
</dbReference>
<sequence>MSDPIAPAGVNPQIPNAARMYDYYLGGKDNFAVDREMGDLVLGIFPQMREIALQSREAIREIVEHLAGQGIRQFLDLGSGMPTRENVHEIATRVAPDARVVYVDHDEVVCAHGRALLAEPERVAMVHADVRDPKSVLDHPEVRAVIDFDQPVGVLMMFLLHLVPDEDRPHEFVAEYRAALAPGSYLAVAHAGSDAKPETMARITKLYEQANSPFRPRSRDEVAAFFGDFELIAPWDLTTPEDLPMFMDEDLAKTGYCGLGRKR</sequence>
<dbReference type="SUPFAM" id="SSF53335">
    <property type="entry name" value="S-adenosyl-L-methionine-dependent methyltransferases"/>
    <property type="match status" value="1"/>
</dbReference>
<keyword evidence="1" id="KW-0489">Methyltransferase</keyword>
<proteinExistence type="predicted"/>
<organism evidence="1 2">
    <name type="scientific">Microtetraspora glauca</name>
    <dbReference type="NCBI Taxonomy" id="1996"/>
    <lineage>
        <taxon>Bacteria</taxon>
        <taxon>Bacillati</taxon>
        <taxon>Actinomycetota</taxon>
        <taxon>Actinomycetes</taxon>
        <taxon>Streptosporangiales</taxon>
        <taxon>Streptosporangiaceae</taxon>
        <taxon>Microtetraspora</taxon>
    </lineage>
</organism>
<dbReference type="GO" id="GO:0008168">
    <property type="term" value="F:methyltransferase activity"/>
    <property type="evidence" value="ECO:0007669"/>
    <property type="project" value="UniProtKB-KW"/>
</dbReference>
<evidence type="ECO:0000313" key="2">
    <source>
        <dbReference type="Proteomes" id="UP001551675"/>
    </source>
</evidence>
<name>A0ABV3G7P7_MICGL</name>
<dbReference type="Gene3D" id="3.40.50.150">
    <property type="entry name" value="Vaccinia Virus protein VP39"/>
    <property type="match status" value="1"/>
</dbReference>
<comment type="caution">
    <text evidence="1">The sequence shown here is derived from an EMBL/GenBank/DDBJ whole genome shotgun (WGS) entry which is preliminary data.</text>
</comment>